<gene>
    <name evidence="1" type="ORF">DCF17_04055</name>
</gene>
<name>A0A2W4YN70_9CYAN</name>
<accession>A0A2W4YN70</accession>
<evidence type="ECO:0000313" key="1">
    <source>
        <dbReference type="EMBL" id="PZO44408.1"/>
    </source>
</evidence>
<sequence>MFILKRQDVDIKTMHHPQKDQQIPILSYQGQTFRLLSVFNADQEDDARALWRDLTDNRGKACVLLEEPDRYSIWGKIRLEKFDHDAGGDTGTPPAAAPFIKACLLMLQVLYMDVEDLLGGKQARQFEDDIAKVFAAWKFPQATASEALKNLLTVDPLAMPQLPPWQDHHLQRLLEEMHRMGKDYFGNADFAARALEAVEDMTTAEQSQFRRWLQQSPSGKIWT</sequence>
<protein>
    <submittedName>
        <fullName evidence="1">Uncharacterized protein</fullName>
    </submittedName>
</protein>
<proteinExistence type="predicted"/>
<evidence type="ECO:0000313" key="2">
    <source>
        <dbReference type="Proteomes" id="UP000249081"/>
    </source>
</evidence>
<reference evidence="1 2" key="2">
    <citation type="submission" date="2018-06" db="EMBL/GenBank/DDBJ databases">
        <title>Metagenomic assembly of (sub)arctic Cyanobacteria and their associated microbiome from non-axenic cultures.</title>
        <authorList>
            <person name="Baurain D."/>
        </authorList>
    </citation>
    <scope>NUCLEOTIDE SEQUENCE [LARGE SCALE GENOMIC DNA]</scope>
    <source>
        <strain evidence="1">ULC041bin1</strain>
    </source>
</reference>
<comment type="caution">
    <text evidence="1">The sequence shown here is derived from an EMBL/GenBank/DDBJ whole genome shotgun (WGS) entry which is preliminary data.</text>
</comment>
<dbReference type="InterPro" id="IPR055892">
    <property type="entry name" value="DUF7469"/>
</dbReference>
<dbReference type="AlphaFoldDB" id="A0A2W4YN70"/>
<dbReference type="EMBL" id="QBMN01000017">
    <property type="protein sequence ID" value="PZO44408.1"/>
    <property type="molecule type" value="Genomic_DNA"/>
</dbReference>
<dbReference type="Pfam" id="PF24276">
    <property type="entry name" value="DUF7469"/>
    <property type="match status" value="1"/>
</dbReference>
<dbReference type="InterPro" id="IPR054638">
    <property type="entry name" value="Npun_F0813-like"/>
</dbReference>
<organism evidence="1 2">
    <name type="scientific">Shackletoniella antarctica</name>
    <dbReference type="NCBI Taxonomy" id="268115"/>
    <lineage>
        <taxon>Bacteria</taxon>
        <taxon>Bacillati</taxon>
        <taxon>Cyanobacteriota</taxon>
        <taxon>Cyanophyceae</taxon>
        <taxon>Oculatellales</taxon>
        <taxon>Oculatellaceae</taxon>
        <taxon>Shackletoniella</taxon>
    </lineage>
</organism>
<dbReference type="Proteomes" id="UP000249081">
    <property type="component" value="Unassembled WGS sequence"/>
</dbReference>
<reference evidence="2" key="1">
    <citation type="submission" date="2018-04" db="EMBL/GenBank/DDBJ databases">
        <authorList>
            <person name="Cornet L."/>
        </authorList>
    </citation>
    <scope>NUCLEOTIDE SEQUENCE [LARGE SCALE GENOMIC DNA]</scope>
</reference>
<dbReference type="NCBIfam" id="NF045621">
    <property type="entry name" value="Npun_F0813_fam"/>
    <property type="match status" value="1"/>
</dbReference>